<accession>A0A8T0IQV6</accession>
<sequence length="223" mass="24732">MMQGMKRGNNNRINEAGPNIWGVVASLAHALSDARDQLVDLINYDGYNARGFHRGHGLESTHRSNGEGTVHHTDNAVAMRCRGGGGRGCCGNYVPSNKGVRSVHRQHARGHVAFGNHSEFKPELFSSKPCKPVTMAVNYSPARGGCGRPSSRVNISFNPRSQQCTSRKESNCRSPSPAPYECKRHCIGHQYVAVLRQEACHLRKRRLEKQCENSNAKPRWARC</sequence>
<dbReference type="AlphaFoldDB" id="A0A8T0IQV6"/>
<name>A0A8T0IQV6_CERPU</name>
<evidence type="ECO:0000313" key="1">
    <source>
        <dbReference type="EMBL" id="KAG0585562.1"/>
    </source>
</evidence>
<comment type="caution">
    <text evidence="1">The sequence shown here is derived from an EMBL/GenBank/DDBJ whole genome shotgun (WGS) entry which is preliminary data.</text>
</comment>
<gene>
    <name evidence="1" type="ORF">KC19_2G021000</name>
</gene>
<dbReference type="Proteomes" id="UP000822688">
    <property type="component" value="Chromosome 2"/>
</dbReference>
<keyword evidence="2" id="KW-1185">Reference proteome</keyword>
<reference evidence="1" key="1">
    <citation type="submission" date="2020-06" db="EMBL/GenBank/DDBJ databases">
        <title>WGS assembly of Ceratodon purpureus strain R40.</title>
        <authorList>
            <person name="Carey S.B."/>
            <person name="Jenkins J."/>
            <person name="Shu S."/>
            <person name="Lovell J.T."/>
            <person name="Sreedasyam A."/>
            <person name="Maumus F."/>
            <person name="Tiley G.P."/>
            <person name="Fernandez-Pozo N."/>
            <person name="Barry K."/>
            <person name="Chen C."/>
            <person name="Wang M."/>
            <person name="Lipzen A."/>
            <person name="Daum C."/>
            <person name="Saski C.A."/>
            <person name="Payton A.C."/>
            <person name="Mcbreen J.C."/>
            <person name="Conrad R.E."/>
            <person name="Kollar L.M."/>
            <person name="Olsson S."/>
            <person name="Huttunen S."/>
            <person name="Landis J.B."/>
            <person name="Wickett N.J."/>
            <person name="Johnson M.G."/>
            <person name="Rensing S.A."/>
            <person name="Grimwood J."/>
            <person name="Schmutz J."/>
            <person name="Mcdaniel S.F."/>
        </authorList>
    </citation>
    <scope>NUCLEOTIDE SEQUENCE</scope>
    <source>
        <strain evidence="1">R40</strain>
    </source>
</reference>
<dbReference type="EMBL" id="CM026422">
    <property type="protein sequence ID" value="KAG0585562.1"/>
    <property type="molecule type" value="Genomic_DNA"/>
</dbReference>
<proteinExistence type="predicted"/>
<evidence type="ECO:0000313" key="2">
    <source>
        <dbReference type="Proteomes" id="UP000822688"/>
    </source>
</evidence>
<organism evidence="1 2">
    <name type="scientific">Ceratodon purpureus</name>
    <name type="common">Fire moss</name>
    <name type="synonym">Dicranum purpureum</name>
    <dbReference type="NCBI Taxonomy" id="3225"/>
    <lineage>
        <taxon>Eukaryota</taxon>
        <taxon>Viridiplantae</taxon>
        <taxon>Streptophyta</taxon>
        <taxon>Embryophyta</taxon>
        <taxon>Bryophyta</taxon>
        <taxon>Bryophytina</taxon>
        <taxon>Bryopsida</taxon>
        <taxon>Dicranidae</taxon>
        <taxon>Pseudoditrichales</taxon>
        <taxon>Ditrichaceae</taxon>
        <taxon>Ceratodon</taxon>
    </lineage>
</organism>
<protein>
    <submittedName>
        <fullName evidence="1">Uncharacterized protein</fullName>
    </submittedName>
</protein>